<name>A0ACD3RN16_LARCR</name>
<comment type="caution">
    <text evidence="1">The sequence shown here is derived from an EMBL/GenBank/DDBJ whole genome shotgun (WGS) entry which is preliminary data.</text>
</comment>
<evidence type="ECO:0000313" key="2">
    <source>
        <dbReference type="Proteomes" id="UP000793456"/>
    </source>
</evidence>
<organism evidence="1 2">
    <name type="scientific">Larimichthys crocea</name>
    <name type="common">Large yellow croaker</name>
    <name type="synonym">Pseudosciaena crocea</name>
    <dbReference type="NCBI Taxonomy" id="215358"/>
    <lineage>
        <taxon>Eukaryota</taxon>
        <taxon>Metazoa</taxon>
        <taxon>Chordata</taxon>
        <taxon>Craniata</taxon>
        <taxon>Vertebrata</taxon>
        <taxon>Euteleostomi</taxon>
        <taxon>Actinopterygii</taxon>
        <taxon>Neopterygii</taxon>
        <taxon>Teleostei</taxon>
        <taxon>Neoteleostei</taxon>
        <taxon>Acanthomorphata</taxon>
        <taxon>Eupercaria</taxon>
        <taxon>Sciaenidae</taxon>
        <taxon>Larimichthys</taxon>
    </lineage>
</organism>
<sequence>MRVLQVSVSVSYRGLRTRSTRSSPRSERVSGAESVRGQGEVLALQASLFQAQLELQAGQRSQRQAARTQEDLNRALQRLDKDLQGALQHRRETERHNQRAVDEKFRCVEEKEEETRRLQLLLREKERDLERQRCVLTNNEETITVLVRGKGLELEQVCDAWRNVQRQQQDSEDRHSRSMRERDDIISQLQAALSARTQEAQDLRCSLLAQIQSAPSDVLEELKVRLQLKDRLFQEVLADRTHQVQEHQEQVQDLLRTISCRDQVHSGLCEPPR</sequence>
<dbReference type="EMBL" id="CM011677">
    <property type="protein sequence ID" value="TMS20772.1"/>
    <property type="molecule type" value="Genomic_DNA"/>
</dbReference>
<evidence type="ECO:0000313" key="1">
    <source>
        <dbReference type="EMBL" id="TMS20772.1"/>
    </source>
</evidence>
<proteinExistence type="predicted"/>
<reference evidence="1" key="1">
    <citation type="submission" date="2018-11" db="EMBL/GenBank/DDBJ databases">
        <title>The sequence and de novo assembly of Larimichthys crocea genome using PacBio and Hi-C technologies.</title>
        <authorList>
            <person name="Xu P."/>
            <person name="Chen B."/>
            <person name="Zhou Z."/>
            <person name="Ke Q."/>
            <person name="Wu Y."/>
            <person name="Bai H."/>
            <person name="Pu F."/>
        </authorList>
    </citation>
    <scope>NUCLEOTIDE SEQUENCE</scope>
    <source>
        <tissue evidence="1">Muscle</tissue>
    </source>
</reference>
<protein>
    <submittedName>
        <fullName evidence="1">Uncharacterized protein</fullName>
    </submittedName>
</protein>
<accession>A0ACD3RN16</accession>
<dbReference type="Proteomes" id="UP000793456">
    <property type="component" value="Chromosome IV"/>
</dbReference>
<keyword evidence="2" id="KW-1185">Reference proteome</keyword>
<gene>
    <name evidence="1" type="ORF">E3U43_007265</name>
</gene>